<organism evidence="10">
    <name type="scientific">Scrofimicrobium appendicitidis</name>
    <dbReference type="NCBI Taxonomy" id="3079930"/>
    <lineage>
        <taxon>Bacteria</taxon>
        <taxon>Bacillati</taxon>
        <taxon>Actinomycetota</taxon>
        <taxon>Actinomycetes</taxon>
        <taxon>Actinomycetales</taxon>
        <taxon>Actinomycetaceae</taxon>
        <taxon>Scrofimicrobium</taxon>
    </lineage>
</organism>
<dbReference type="InterPro" id="IPR015262">
    <property type="entry name" value="tRNA_Ile_lys_synt_subst-bd"/>
</dbReference>
<evidence type="ECO:0000259" key="8">
    <source>
        <dbReference type="Pfam" id="PF01171"/>
    </source>
</evidence>
<feature type="domain" description="tRNA(Ile)-lysidine synthase substrate-binding" evidence="9">
    <location>
        <begin position="287"/>
        <end position="348"/>
    </location>
</feature>
<evidence type="ECO:0000256" key="1">
    <source>
        <dbReference type="ARBA" id="ARBA00022490"/>
    </source>
</evidence>
<dbReference type="GO" id="GO:0006400">
    <property type="term" value="P:tRNA modification"/>
    <property type="evidence" value="ECO:0007669"/>
    <property type="project" value="UniProtKB-UniRule"/>
</dbReference>
<gene>
    <name evidence="7 10" type="primary">tilS</name>
    <name evidence="10" type="ORF">SAC06_09200</name>
</gene>
<dbReference type="GO" id="GO:0032267">
    <property type="term" value="F:tRNA(Ile)-lysidine synthase activity"/>
    <property type="evidence" value="ECO:0007669"/>
    <property type="project" value="UniProtKB-EC"/>
</dbReference>
<keyword evidence="2 7" id="KW-0436">Ligase</keyword>
<comment type="catalytic activity">
    <reaction evidence="6 7">
        <text>cytidine(34) in tRNA(Ile2) + L-lysine + ATP = lysidine(34) in tRNA(Ile2) + AMP + diphosphate + H(+)</text>
        <dbReference type="Rhea" id="RHEA:43744"/>
        <dbReference type="Rhea" id="RHEA-COMP:10625"/>
        <dbReference type="Rhea" id="RHEA-COMP:10670"/>
        <dbReference type="ChEBI" id="CHEBI:15378"/>
        <dbReference type="ChEBI" id="CHEBI:30616"/>
        <dbReference type="ChEBI" id="CHEBI:32551"/>
        <dbReference type="ChEBI" id="CHEBI:33019"/>
        <dbReference type="ChEBI" id="CHEBI:82748"/>
        <dbReference type="ChEBI" id="CHEBI:83665"/>
        <dbReference type="ChEBI" id="CHEBI:456215"/>
        <dbReference type="EC" id="6.3.4.19"/>
    </reaction>
</comment>
<keyword evidence="4 7" id="KW-0547">Nucleotide-binding</keyword>
<evidence type="ECO:0000256" key="4">
    <source>
        <dbReference type="ARBA" id="ARBA00022741"/>
    </source>
</evidence>
<dbReference type="EMBL" id="CP138335">
    <property type="protein sequence ID" value="XBW07806.1"/>
    <property type="molecule type" value="Genomic_DNA"/>
</dbReference>
<evidence type="ECO:0000313" key="10">
    <source>
        <dbReference type="EMBL" id="XBW07806.1"/>
    </source>
</evidence>
<dbReference type="CDD" id="cd01992">
    <property type="entry name" value="TilS_N"/>
    <property type="match status" value="1"/>
</dbReference>
<comment type="subcellular location">
    <subcellularLocation>
        <location evidence="7">Cytoplasm</location>
    </subcellularLocation>
</comment>
<dbReference type="GO" id="GO:0005524">
    <property type="term" value="F:ATP binding"/>
    <property type="evidence" value="ECO:0007669"/>
    <property type="project" value="UniProtKB-UniRule"/>
</dbReference>
<keyword evidence="5 7" id="KW-0067">ATP-binding</keyword>
<dbReference type="GO" id="GO:0005737">
    <property type="term" value="C:cytoplasm"/>
    <property type="evidence" value="ECO:0007669"/>
    <property type="project" value="UniProtKB-SubCell"/>
</dbReference>
<comment type="domain">
    <text evidence="7">The N-terminal region contains the highly conserved SGGXDS motif, predicted to be a P-loop motif involved in ATP binding.</text>
</comment>
<evidence type="ECO:0000259" key="9">
    <source>
        <dbReference type="Pfam" id="PF09179"/>
    </source>
</evidence>
<proteinExistence type="inferred from homology"/>
<sequence>MSSSATDLVGPKPPAPVRAVSLAVRAYLREHTPDALVVGVSGGADSLALAVTALDLAARQGVPVSPITVDHGIRAESAGEAAGVVQLLRDLGAERARVVRPEPSGEWTGPEGEARDRRHRSLRQAALELQAETGADTVDILLGHTLDDQAETVLLRLARGSGARSLGAMARRTQLAPGLFLGRPLLDLRRADTVACCQSLGLEPVEDPTNRVDSHWRTAADEPLRRAAVRAWALPALERALGQDVAPALARTARQLQDDEQALTELADAQVARLQTRSADGHRLIPVAPTRALPAAIRRRLYRQLALECGAVAGELASVHLENVDRLVTNWHGQGPTWLPGAVRVRRRGSGLEFAPSTLWANEDAQ</sequence>
<feature type="domain" description="tRNA(Ile)-lysidine/2-thiocytidine synthase N-terminal" evidence="8">
    <location>
        <begin position="36"/>
        <end position="217"/>
    </location>
</feature>
<dbReference type="PANTHER" id="PTHR43033">
    <property type="entry name" value="TRNA(ILE)-LYSIDINE SYNTHASE-RELATED"/>
    <property type="match status" value="1"/>
</dbReference>
<dbReference type="AlphaFoldDB" id="A0AAU7V6B6"/>
<dbReference type="InterPro" id="IPR012094">
    <property type="entry name" value="tRNA_Ile_lys_synt"/>
</dbReference>
<comment type="similarity">
    <text evidence="7">Belongs to the tRNA(Ile)-lysidine synthase family.</text>
</comment>
<evidence type="ECO:0000256" key="5">
    <source>
        <dbReference type="ARBA" id="ARBA00022840"/>
    </source>
</evidence>
<dbReference type="Gene3D" id="3.40.50.620">
    <property type="entry name" value="HUPs"/>
    <property type="match status" value="1"/>
</dbReference>
<reference evidence="10" key="1">
    <citation type="submission" date="2023-11" db="EMBL/GenBank/DDBJ databases">
        <title>Scrofimicrobium hongkongense sp. nov., isolated from a patient with peritonitis.</title>
        <authorList>
            <person name="Lao H.Y."/>
            <person name="Wong A.Y.P."/>
            <person name="Ng T.L."/>
            <person name="Wong R.Y.L."/>
            <person name="Yau M.C.Y."/>
            <person name="Lam J.Y.W."/>
            <person name="Siu G.K.H."/>
        </authorList>
    </citation>
    <scope>NUCLEOTIDE SEQUENCE</scope>
    <source>
        <strain evidence="10">R131</strain>
    </source>
</reference>
<dbReference type="InterPro" id="IPR014729">
    <property type="entry name" value="Rossmann-like_a/b/a_fold"/>
</dbReference>
<dbReference type="Gene3D" id="1.20.59.20">
    <property type="match status" value="1"/>
</dbReference>
<evidence type="ECO:0000256" key="7">
    <source>
        <dbReference type="HAMAP-Rule" id="MF_01161"/>
    </source>
</evidence>
<dbReference type="KEGG" id="sapp:SAC06_09200"/>
<evidence type="ECO:0000256" key="2">
    <source>
        <dbReference type="ARBA" id="ARBA00022598"/>
    </source>
</evidence>
<keyword evidence="3 7" id="KW-0819">tRNA processing</keyword>
<feature type="binding site" evidence="7">
    <location>
        <begin position="41"/>
        <end position="46"/>
    </location>
    <ligand>
        <name>ATP</name>
        <dbReference type="ChEBI" id="CHEBI:30616"/>
    </ligand>
</feature>
<evidence type="ECO:0000256" key="3">
    <source>
        <dbReference type="ARBA" id="ARBA00022694"/>
    </source>
</evidence>
<keyword evidence="1 7" id="KW-0963">Cytoplasm</keyword>
<dbReference type="InterPro" id="IPR011063">
    <property type="entry name" value="TilS/TtcA_N"/>
</dbReference>
<dbReference type="EC" id="6.3.4.19" evidence="7"/>
<name>A0AAU7V6B6_9ACTO</name>
<dbReference type="InterPro" id="IPR012795">
    <property type="entry name" value="tRNA_Ile_lys_synt_N"/>
</dbReference>
<dbReference type="HAMAP" id="MF_01161">
    <property type="entry name" value="tRNA_Ile_lys_synt"/>
    <property type="match status" value="1"/>
</dbReference>
<comment type="function">
    <text evidence="7">Ligates lysine onto the cytidine present at position 34 of the AUA codon-specific tRNA(Ile) that contains the anticodon CAU, in an ATP-dependent manner. Cytidine is converted to lysidine, thus changing the amino acid specificity of the tRNA from methionine to isoleucine.</text>
</comment>
<dbReference type="RefSeq" id="WP_350258007.1">
    <property type="nucleotide sequence ID" value="NZ_CP138335.1"/>
</dbReference>
<dbReference type="SUPFAM" id="SSF82829">
    <property type="entry name" value="MesJ substrate recognition domain-like"/>
    <property type="match status" value="1"/>
</dbReference>
<evidence type="ECO:0000256" key="6">
    <source>
        <dbReference type="ARBA" id="ARBA00048539"/>
    </source>
</evidence>
<dbReference type="Pfam" id="PF09179">
    <property type="entry name" value="TilS"/>
    <property type="match status" value="1"/>
</dbReference>
<dbReference type="SUPFAM" id="SSF52402">
    <property type="entry name" value="Adenine nucleotide alpha hydrolases-like"/>
    <property type="match status" value="1"/>
</dbReference>
<dbReference type="NCBIfam" id="TIGR02432">
    <property type="entry name" value="lysidine_TilS_N"/>
    <property type="match status" value="1"/>
</dbReference>
<dbReference type="Pfam" id="PF01171">
    <property type="entry name" value="ATP_bind_3"/>
    <property type="match status" value="1"/>
</dbReference>
<accession>A0AAU7V6B6</accession>
<dbReference type="PANTHER" id="PTHR43033:SF1">
    <property type="entry name" value="TRNA(ILE)-LYSIDINE SYNTHASE-RELATED"/>
    <property type="match status" value="1"/>
</dbReference>
<protein>
    <recommendedName>
        <fullName evidence="7">tRNA(Ile)-lysidine synthase</fullName>
        <ecNumber evidence="7">6.3.4.19</ecNumber>
    </recommendedName>
    <alternativeName>
        <fullName evidence="7">tRNA(Ile)-2-lysyl-cytidine synthase</fullName>
    </alternativeName>
    <alternativeName>
        <fullName evidence="7">tRNA(Ile)-lysidine synthetase</fullName>
    </alternativeName>
</protein>